<proteinExistence type="predicted"/>
<evidence type="ECO:0000313" key="2">
    <source>
        <dbReference type="EMBL" id="KAK7395679.1"/>
    </source>
</evidence>
<dbReference type="InterPro" id="IPR004158">
    <property type="entry name" value="DUF247_pln"/>
</dbReference>
<feature type="transmembrane region" description="Helical" evidence="1">
    <location>
        <begin position="434"/>
        <end position="454"/>
    </location>
</feature>
<accession>A0AAN9SFH7</accession>
<dbReference type="PANTHER" id="PTHR31170">
    <property type="entry name" value="BNAC04G53230D PROTEIN"/>
    <property type="match status" value="1"/>
</dbReference>
<name>A0AAN9SFH7_PSOTE</name>
<evidence type="ECO:0000313" key="3">
    <source>
        <dbReference type="Proteomes" id="UP001386955"/>
    </source>
</evidence>
<dbReference type="Pfam" id="PF03140">
    <property type="entry name" value="DUF247"/>
    <property type="match status" value="1"/>
</dbReference>
<comment type="caution">
    <text evidence="2">The sequence shown here is derived from an EMBL/GenBank/DDBJ whole genome shotgun (WGS) entry which is preliminary data.</text>
</comment>
<protein>
    <submittedName>
        <fullName evidence="2">Uncharacterized protein</fullName>
    </submittedName>
</protein>
<dbReference type="AlphaFoldDB" id="A0AAN9SFH7"/>
<sequence length="464" mass="54469">MASSATTYTAVPDTEPQIEHIIHISKDIEPALHDSCCIYKIPLTLKKLNKEEAYAPLMISIGPFHHNKAELEPMHKQKQRYFLAFWERLTSKKVLAKYKAFLSDKVENIRHMYSEPTSLCNDKFVDMILLDSVFIMELFLRKSYQTEQEENDYMFTTSWICKSIQRDLLLLENQLPIFVLAELHTRFCEQNSVISFIELAFNYFEDYYPHKLTNDQTKEMVIKNFKSCKHFTDLIRLFYLPKKVHAKEWMPSKHFILNGKDECVIKTATKLNEAGVSFENKVNHKSLLDIKFKKVPVLNWFLCLGCIPCITFVKARLQIPQLKVLQTTECVLRNLIALEQCHYSDQPFICNYVSLIDSLIHTQEDVELLVDKEIIVHELGCHNELATMINGLCKNVVVNWNYYGNTSKELNEHYNCCWKHYMGMLRSVYFRDPWRLSSTIVGVVIFLFAIFNFLRVMGVYHPKH</sequence>
<reference evidence="2 3" key="1">
    <citation type="submission" date="2024-01" db="EMBL/GenBank/DDBJ databases">
        <title>The genomes of 5 underutilized Papilionoideae crops provide insights into root nodulation and disease resistanc.</title>
        <authorList>
            <person name="Jiang F."/>
        </authorList>
    </citation>
    <scope>NUCLEOTIDE SEQUENCE [LARGE SCALE GENOMIC DNA]</scope>
    <source>
        <strain evidence="2">DUOXIRENSHENG_FW03</strain>
        <tissue evidence="2">Leaves</tissue>
    </source>
</reference>
<keyword evidence="3" id="KW-1185">Reference proteome</keyword>
<keyword evidence="1" id="KW-0812">Transmembrane</keyword>
<dbReference type="EMBL" id="JAYMYS010000004">
    <property type="protein sequence ID" value="KAK7395679.1"/>
    <property type="molecule type" value="Genomic_DNA"/>
</dbReference>
<keyword evidence="1" id="KW-0472">Membrane</keyword>
<gene>
    <name evidence="2" type="ORF">VNO78_16244</name>
</gene>
<dbReference type="Proteomes" id="UP001386955">
    <property type="component" value="Unassembled WGS sequence"/>
</dbReference>
<organism evidence="2 3">
    <name type="scientific">Psophocarpus tetragonolobus</name>
    <name type="common">Winged bean</name>
    <name type="synonym">Dolichos tetragonolobus</name>
    <dbReference type="NCBI Taxonomy" id="3891"/>
    <lineage>
        <taxon>Eukaryota</taxon>
        <taxon>Viridiplantae</taxon>
        <taxon>Streptophyta</taxon>
        <taxon>Embryophyta</taxon>
        <taxon>Tracheophyta</taxon>
        <taxon>Spermatophyta</taxon>
        <taxon>Magnoliopsida</taxon>
        <taxon>eudicotyledons</taxon>
        <taxon>Gunneridae</taxon>
        <taxon>Pentapetalae</taxon>
        <taxon>rosids</taxon>
        <taxon>fabids</taxon>
        <taxon>Fabales</taxon>
        <taxon>Fabaceae</taxon>
        <taxon>Papilionoideae</taxon>
        <taxon>50 kb inversion clade</taxon>
        <taxon>NPAAA clade</taxon>
        <taxon>indigoferoid/millettioid clade</taxon>
        <taxon>Phaseoleae</taxon>
        <taxon>Psophocarpus</taxon>
    </lineage>
</organism>
<dbReference type="PANTHER" id="PTHR31170:SF9">
    <property type="entry name" value="PROTEIN, PUTATIVE (DUF247)-RELATED"/>
    <property type="match status" value="1"/>
</dbReference>
<keyword evidence="1" id="KW-1133">Transmembrane helix</keyword>
<evidence type="ECO:0000256" key="1">
    <source>
        <dbReference type="SAM" id="Phobius"/>
    </source>
</evidence>